<dbReference type="InterPro" id="IPR013538">
    <property type="entry name" value="ASHA1/2-like_C"/>
</dbReference>
<sequence>MGGDMIERDTLIDASVERVWSLVSAPGFWVADPESLKGSTAVEGESMVAKNPEHGEFPVRVVTVRPPLYVAYRWAPASPGEELSENNSTLVEFTLSAEGEKTRLRVVESGFAALAVSDEVRASTVENLSAGWPQVLDAARKRVEESTV</sequence>
<dbReference type="Pfam" id="PF08327">
    <property type="entry name" value="AHSA1"/>
    <property type="match status" value="1"/>
</dbReference>
<dbReference type="AlphaFoldDB" id="A0AB33K802"/>
<dbReference type="SUPFAM" id="SSF55961">
    <property type="entry name" value="Bet v1-like"/>
    <property type="match status" value="1"/>
</dbReference>
<dbReference type="Gene3D" id="3.30.530.20">
    <property type="match status" value="1"/>
</dbReference>
<dbReference type="InterPro" id="IPR023393">
    <property type="entry name" value="START-like_dom_sf"/>
</dbReference>
<evidence type="ECO:0000313" key="3">
    <source>
        <dbReference type="EMBL" id="BFP49799.1"/>
    </source>
</evidence>
<dbReference type="EMBL" id="AP035881">
    <property type="protein sequence ID" value="BFP49799.1"/>
    <property type="molecule type" value="Genomic_DNA"/>
</dbReference>
<organism evidence="3">
    <name type="scientific">Kitasatospora sp. CMC57</name>
    <dbReference type="NCBI Taxonomy" id="3231513"/>
    <lineage>
        <taxon>Bacteria</taxon>
        <taxon>Bacillati</taxon>
        <taxon>Actinomycetota</taxon>
        <taxon>Actinomycetes</taxon>
        <taxon>Kitasatosporales</taxon>
        <taxon>Streptomycetaceae</taxon>
        <taxon>Kitasatospora</taxon>
    </lineage>
</organism>
<accession>A0AB33K802</accession>
<evidence type="ECO:0000256" key="1">
    <source>
        <dbReference type="ARBA" id="ARBA00006817"/>
    </source>
</evidence>
<protein>
    <submittedName>
        <fullName evidence="3">SRPBCC family protein</fullName>
    </submittedName>
</protein>
<proteinExistence type="inferred from homology"/>
<reference evidence="3" key="1">
    <citation type="submission" date="2024-07" db="EMBL/GenBank/DDBJ databases">
        <title>Complete genome sequences of cellulolytic bacteria, Kitasatospora sp. CMC57 and Streptomyces sp. CMC78, isolated from Japanese agricultural soil.</title>
        <authorList>
            <person name="Hashimoto T."/>
            <person name="Ito M."/>
            <person name="Iwamoto M."/>
            <person name="Fukahori D."/>
            <person name="Shoda T."/>
            <person name="Sakoda M."/>
            <person name="Morohoshi T."/>
            <person name="Mitsuboshi M."/>
            <person name="Nishizawa T."/>
        </authorList>
    </citation>
    <scope>NUCLEOTIDE SEQUENCE</scope>
    <source>
        <strain evidence="3">CMC57</strain>
    </source>
</reference>
<name>A0AB33K802_9ACTN</name>
<feature type="domain" description="Activator of Hsp90 ATPase homologue 1/2-like C-terminal" evidence="2">
    <location>
        <begin position="13"/>
        <end position="138"/>
    </location>
</feature>
<evidence type="ECO:0000259" key="2">
    <source>
        <dbReference type="Pfam" id="PF08327"/>
    </source>
</evidence>
<gene>
    <name evidence="3" type="ORF">KCMC57_61670</name>
</gene>
<comment type="similarity">
    <text evidence="1">Belongs to the AHA1 family.</text>
</comment>